<dbReference type="AlphaFoldDB" id="A0A9P1JRT8"/>
<gene>
    <name evidence="1" type="ORF">AZOBR_140259</name>
</gene>
<organism evidence="1 2">
    <name type="scientific">Azospirillum baldaniorum</name>
    <dbReference type="NCBI Taxonomy" id="1064539"/>
    <lineage>
        <taxon>Bacteria</taxon>
        <taxon>Pseudomonadati</taxon>
        <taxon>Pseudomonadota</taxon>
        <taxon>Alphaproteobacteria</taxon>
        <taxon>Rhodospirillales</taxon>
        <taxon>Azospirillaceae</taxon>
        <taxon>Azospirillum</taxon>
    </lineage>
</organism>
<dbReference type="Proteomes" id="UP000007319">
    <property type="component" value="Chromosome"/>
</dbReference>
<dbReference type="EMBL" id="HE577327">
    <property type="protein sequence ID" value="CCC98529.1"/>
    <property type="molecule type" value="Genomic_DNA"/>
</dbReference>
<name>A0A9P1JRT8_9PROT</name>
<protein>
    <submittedName>
        <fullName evidence="1">Uncharacterized protein</fullName>
    </submittedName>
</protein>
<evidence type="ECO:0000313" key="1">
    <source>
        <dbReference type="EMBL" id="CCC98529.1"/>
    </source>
</evidence>
<reference evidence="1 2" key="1">
    <citation type="journal article" date="2011" name="PLoS Genet.">
        <title>Azospirillum genomes reveal transition of bacteria from aquatic to terrestrial environments.</title>
        <authorList>
            <person name="Wisniewski-Dye F."/>
            <person name="Borziak K."/>
            <person name="Khalsa-Moyers G."/>
            <person name="Alexandre G."/>
            <person name="Sukharnikov L.O."/>
            <person name="Wuichet K."/>
            <person name="Hurst G.B."/>
            <person name="McDonald W.H."/>
            <person name="Robertson J.S."/>
            <person name="Barbe V."/>
            <person name="Calteau A."/>
            <person name="Rouy Z."/>
            <person name="Mangenot S."/>
            <person name="Prigent-Combaret C."/>
            <person name="Normand P."/>
            <person name="Boyer M."/>
            <person name="Siguier P."/>
            <person name="Dessaux Y."/>
            <person name="Elmerich C."/>
            <person name="Condemine G."/>
            <person name="Krishnen G."/>
            <person name="Kennedy I."/>
            <person name="Paterson A.H."/>
            <person name="Gonzalez V."/>
            <person name="Mavingui P."/>
            <person name="Zhulin I.B."/>
        </authorList>
    </citation>
    <scope>NUCLEOTIDE SEQUENCE [LARGE SCALE GENOMIC DNA]</scope>
    <source>
        <strain evidence="1 2">Sp245</strain>
    </source>
</reference>
<evidence type="ECO:0000313" key="2">
    <source>
        <dbReference type="Proteomes" id="UP000007319"/>
    </source>
</evidence>
<keyword evidence="2" id="KW-1185">Reference proteome</keyword>
<sequence length="31" mass="3674">MWGESSGFFPVSRSLFRELKRDLREFPSIAQ</sequence>
<dbReference type="KEGG" id="abs:AZOBR_140259"/>
<accession>A0A9P1JRT8</accession>
<proteinExistence type="predicted"/>